<evidence type="ECO:0000256" key="2">
    <source>
        <dbReference type="SAM" id="SignalP"/>
    </source>
</evidence>
<keyword evidence="2" id="KW-0732">Signal</keyword>
<feature type="chain" id="PRO_5045831937" evidence="2">
    <location>
        <begin position="24"/>
        <end position="571"/>
    </location>
</feature>
<name>A0ABQ9I7H3_9NEOP</name>
<evidence type="ECO:0000313" key="4">
    <source>
        <dbReference type="Proteomes" id="UP001159363"/>
    </source>
</evidence>
<accession>A0ABQ9I7H3</accession>
<feature type="region of interest" description="Disordered" evidence="1">
    <location>
        <begin position="426"/>
        <end position="471"/>
    </location>
</feature>
<feature type="signal peptide" evidence="2">
    <location>
        <begin position="1"/>
        <end position="23"/>
    </location>
</feature>
<keyword evidence="4" id="KW-1185">Reference proteome</keyword>
<comment type="caution">
    <text evidence="3">The sequence shown here is derived from an EMBL/GenBank/DDBJ whole genome shotgun (WGS) entry which is preliminary data.</text>
</comment>
<dbReference type="EMBL" id="JARBHB010000002">
    <property type="protein sequence ID" value="KAJ8892609.1"/>
    <property type="molecule type" value="Genomic_DNA"/>
</dbReference>
<organism evidence="3 4">
    <name type="scientific">Dryococelus australis</name>
    <dbReference type="NCBI Taxonomy" id="614101"/>
    <lineage>
        <taxon>Eukaryota</taxon>
        <taxon>Metazoa</taxon>
        <taxon>Ecdysozoa</taxon>
        <taxon>Arthropoda</taxon>
        <taxon>Hexapoda</taxon>
        <taxon>Insecta</taxon>
        <taxon>Pterygota</taxon>
        <taxon>Neoptera</taxon>
        <taxon>Polyneoptera</taxon>
        <taxon>Phasmatodea</taxon>
        <taxon>Verophasmatodea</taxon>
        <taxon>Anareolatae</taxon>
        <taxon>Phasmatidae</taxon>
        <taxon>Eurycanthinae</taxon>
        <taxon>Dryococelus</taxon>
    </lineage>
</organism>
<protein>
    <submittedName>
        <fullName evidence="3">Uncharacterized protein</fullName>
    </submittedName>
</protein>
<proteinExistence type="predicted"/>
<gene>
    <name evidence="3" type="ORF">PR048_005190</name>
</gene>
<sequence>MLPSVSTLLILLSSIQIPLPRLKQEINYIMNRPLDSPVSGLQDKQATKTIALKVLTTHRKSLCGVEALRRSQRAIRPGFARVQLNFFYLLRCTGPRARLVHLPRLHHLSTHHNTPRTHPLPPTSNRSMKIVPDDAAGRRVFSKILSFPRPCILALLHTNLASPSMALKISQSSETTHHIRTVLPSDQPEQSWPERQNWRVCDGLQVSRLDCWPMGIPTVPPAGQRAHRQNLRVLTCRQADPAMCHRCLLYTRDLLFLVDQEEALQGFSNLDEESDSECTCICYKFIDCRHGFTEQLNTSSTRTKQNNVMTSLGLPAGQTACEWEVLVTDQSATVLPVRPIGRQNGTCMVGLKSTITVECGSCNVSDKRTEDLPWSGWDANLRPLDYKSATLPLRYGDMTIITTTCKNRQTYVRKWTSWNDLSIHTRTPPSLPPGTPPPRACSRNCLSGTSSKRRPPPAAPPPGRSRPGTGSLYLKAAHRPRQCDGLVASGCSCTSPGSVSFMFILLISGHHATLQARHCNGIQPSPGIITTASPSHAQYRSDIQPSQARRCRLVACPYLHLASIGWPEVVS</sequence>
<evidence type="ECO:0000313" key="3">
    <source>
        <dbReference type="EMBL" id="KAJ8892609.1"/>
    </source>
</evidence>
<reference evidence="3 4" key="1">
    <citation type="submission" date="2023-02" db="EMBL/GenBank/DDBJ databases">
        <title>LHISI_Scaffold_Assembly.</title>
        <authorList>
            <person name="Stuart O.P."/>
            <person name="Cleave R."/>
            <person name="Magrath M.J.L."/>
            <person name="Mikheyev A.S."/>
        </authorList>
    </citation>
    <scope>NUCLEOTIDE SEQUENCE [LARGE SCALE GENOMIC DNA]</scope>
    <source>
        <strain evidence="3">Daus_M_001</strain>
        <tissue evidence="3">Leg muscle</tissue>
    </source>
</reference>
<dbReference type="Proteomes" id="UP001159363">
    <property type="component" value="Chromosome 2"/>
</dbReference>
<evidence type="ECO:0000256" key="1">
    <source>
        <dbReference type="SAM" id="MobiDB-lite"/>
    </source>
</evidence>
<feature type="compositionally biased region" description="Pro residues" evidence="1">
    <location>
        <begin position="429"/>
        <end position="439"/>
    </location>
</feature>